<dbReference type="EMBL" id="UNSC01000007">
    <property type="protein sequence ID" value="SZD73904.1"/>
    <property type="molecule type" value="Genomic_DNA"/>
</dbReference>
<dbReference type="Gene3D" id="1.10.260.40">
    <property type="entry name" value="lambda repressor-like DNA-binding domains"/>
    <property type="match status" value="1"/>
</dbReference>
<evidence type="ECO:0000313" key="3">
    <source>
        <dbReference type="Proteomes" id="UP000262142"/>
    </source>
</evidence>
<gene>
    <name evidence="2" type="ORF">SAMEA104719789_01357</name>
</gene>
<name>A0A383U208_9FLAO</name>
<dbReference type="Pfam" id="PF01381">
    <property type="entry name" value="HTH_3"/>
    <property type="match status" value="1"/>
</dbReference>
<organism evidence="2 3">
    <name type="scientific">Candidatus Ornithobacterium hominis</name>
    <dbReference type="NCBI Taxonomy" id="2497989"/>
    <lineage>
        <taxon>Bacteria</taxon>
        <taxon>Pseudomonadati</taxon>
        <taxon>Bacteroidota</taxon>
        <taxon>Flavobacteriia</taxon>
        <taxon>Flavobacteriales</taxon>
        <taxon>Weeksellaceae</taxon>
        <taxon>Ornithobacterium</taxon>
    </lineage>
</organism>
<dbReference type="OrthoDB" id="1446758at2"/>
<dbReference type="AlphaFoldDB" id="A0A383U208"/>
<accession>A0A383U208</accession>
<dbReference type="GO" id="GO:0003677">
    <property type="term" value="F:DNA binding"/>
    <property type="evidence" value="ECO:0007669"/>
    <property type="project" value="InterPro"/>
</dbReference>
<evidence type="ECO:0000313" key="2">
    <source>
        <dbReference type="EMBL" id="SZD73904.1"/>
    </source>
</evidence>
<feature type="domain" description="HTH cro/C1-type" evidence="1">
    <location>
        <begin position="8"/>
        <end position="62"/>
    </location>
</feature>
<keyword evidence="3" id="KW-1185">Reference proteome</keyword>
<dbReference type="PROSITE" id="PS50943">
    <property type="entry name" value="HTH_CROC1"/>
    <property type="match status" value="1"/>
</dbReference>
<proteinExistence type="predicted"/>
<reference evidence="2 3" key="1">
    <citation type="submission" date="2018-09" db="EMBL/GenBank/DDBJ databases">
        <authorList>
            <consortium name="Pathogen Informatics"/>
        </authorList>
    </citation>
    <scope>NUCLEOTIDE SEQUENCE [LARGE SCALE GENOMIC DNA]</scope>
    <source>
        <strain evidence="2 3">OH-22767</strain>
    </source>
</reference>
<dbReference type="SMART" id="SM00530">
    <property type="entry name" value="HTH_XRE"/>
    <property type="match status" value="1"/>
</dbReference>
<dbReference type="InterPro" id="IPR010982">
    <property type="entry name" value="Lambda_DNA-bd_dom_sf"/>
</dbReference>
<dbReference type="SUPFAM" id="SSF47413">
    <property type="entry name" value="lambda repressor-like DNA-binding domains"/>
    <property type="match status" value="1"/>
</dbReference>
<protein>
    <submittedName>
        <fullName evidence="2">Transcriptional regulator, y4mF family</fullName>
    </submittedName>
</protein>
<sequence length="78" mass="9275">MKINYNIIRKTRRQKDLSQQYMAYILQISQAQYSKLETGKAIWDVDKLGEILDVLDLNFLEVVKLSEKQEFLMRKVGH</sequence>
<dbReference type="CDD" id="cd00093">
    <property type="entry name" value="HTH_XRE"/>
    <property type="match status" value="1"/>
</dbReference>
<dbReference type="InterPro" id="IPR001387">
    <property type="entry name" value="Cro/C1-type_HTH"/>
</dbReference>
<evidence type="ECO:0000259" key="1">
    <source>
        <dbReference type="PROSITE" id="PS50943"/>
    </source>
</evidence>
<dbReference type="RefSeq" id="WP_119059591.1">
    <property type="nucleotide sequence ID" value="NZ_OX579588.1"/>
</dbReference>
<dbReference type="Proteomes" id="UP000262142">
    <property type="component" value="Unassembled WGS sequence"/>
</dbReference>